<gene>
    <name evidence="2" type="ORF">JOB18_022884</name>
</gene>
<reference evidence="2 3" key="1">
    <citation type="journal article" date="2021" name="Sci. Rep.">
        <title>Chromosome anchoring in Senegalese sole (Solea senegalensis) reveals sex-associated markers and genome rearrangements in flatfish.</title>
        <authorList>
            <person name="Guerrero-Cozar I."/>
            <person name="Gomez-Garrido J."/>
            <person name="Berbel C."/>
            <person name="Martinez-Blanch J.F."/>
            <person name="Alioto T."/>
            <person name="Claros M.G."/>
            <person name="Gagnaire P.A."/>
            <person name="Manchado M."/>
        </authorList>
    </citation>
    <scope>NUCLEOTIDE SEQUENCE [LARGE SCALE GENOMIC DNA]</scope>
    <source>
        <strain evidence="2">Sse05_10M</strain>
    </source>
</reference>
<sequence>MTLTAVAYCIHANPVSSAYILYLFGCVLGGYSDCRFASFLKIKTGPRSSSLISPILSFAQHLVLLMVRRKPGEEIRWRIDDDLGQLHFPLSDSKRLRKWMYNVRRKNWTPNENSRLCGAPNINSCPHHFYLLLGRLAQWIIG</sequence>
<keyword evidence="1" id="KW-0472">Membrane</keyword>
<dbReference type="EMBL" id="JAGKHQ010000004">
    <property type="protein sequence ID" value="KAG7518031.1"/>
    <property type="molecule type" value="Genomic_DNA"/>
</dbReference>
<evidence type="ECO:0000256" key="1">
    <source>
        <dbReference type="SAM" id="Phobius"/>
    </source>
</evidence>
<evidence type="ECO:0000313" key="3">
    <source>
        <dbReference type="Proteomes" id="UP000693946"/>
    </source>
</evidence>
<keyword evidence="1" id="KW-1133">Transmembrane helix</keyword>
<protein>
    <submittedName>
        <fullName evidence="2">Uncharacterized protein</fullName>
    </submittedName>
</protein>
<dbReference type="Proteomes" id="UP000693946">
    <property type="component" value="Linkage Group LG12"/>
</dbReference>
<evidence type="ECO:0000313" key="2">
    <source>
        <dbReference type="EMBL" id="KAG7518031.1"/>
    </source>
</evidence>
<keyword evidence="1" id="KW-0812">Transmembrane</keyword>
<name>A0AAV6SKR6_SOLSE</name>
<keyword evidence="3" id="KW-1185">Reference proteome</keyword>
<feature type="transmembrane region" description="Helical" evidence="1">
    <location>
        <begin position="12"/>
        <end position="31"/>
    </location>
</feature>
<accession>A0AAV6SKR6</accession>
<dbReference type="AlphaFoldDB" id="A0AAV6SKR6"/>
<comment type="caution">
    <text evidence="2">The sequence shown here is derived from an EMBL/GenBank/DDBJ whole genome shotgun (WGS) entry which is preliminary data.</text>
</comment>
<organism evidence="2 3">
    <name type="scientific">Solea senegalensis</name>
    <name type="common">Senegalese sole</name>
    <dbReference type="NCBI Taxonomy" id="28829"/>
    <lineage>
        <taxon>Eukaryota</taxon>
        <taxon>Metazoa</taxon>
        <taxon>Chordata</taxon>
        <taxon>Craniata</taxon>
        <taxon>Vertebrata</taxon>
        <taxon>Euteleostomi</taxon>
        <taxon>Actinopterygii</taxon>
        <taxon>Neopterygii</taxon>
        <taxon>Teleostei</taxon>
        <taxon>Neoteleostei</taxon>
        <taxon>Acanthomorphata</taxon>
        <taxon>Carangaria</taxon>
        <taxon>Pleuronectiformes</taxon>
        <taxon>Pleuronectoidei</taxon>
        <taxon>Soleidae</taxon>
        <taxon>Solea</taxon>
    </lineage>
</organism>
<proteinExistence type="predicted"/>